<evidence type="ECO:0000313" key="2">
    <source>
        <dbReference type="EMBL" id="CPV71511.1"/>
    </source>
</evidence>
<evidence type="ECO:0000313" key="3">
    <source>
        <dbReference type="Proteomes" id="UP000045782"/>
    </source>
</evidence>
<feature type="transmembrane region" description="Helical" evidence="1">
    <location>
        <begin position="61"/>
        <end position="82"/>
    </location>
</feature>
<organism evidence="2 3">
    <name type="scientific">Mycobacteroides abscessus</name>
    <dbReference type="NCBI Taxonomy" id="36809"/>
    <lineage>
        <taxon>Bacteria</taxon>
        <taxon>Bacillati</taxon>
        <taxon>Actinomycetota</taxon>
        <taxon>Actinomycetes</taxon>
        <taxon>Mycobacteriales</taxon>
        <taxon>Mycobacteriaceae</taxon>
        <taxon>Mycobacteroides</taxon>
    </lineage>
</organism>
<sequence length="148" mass="15337">MNTRAMLAGAFGLVMVLATVGGFPVSACAAVLVIAGLLLRVFTILAVLCVIGILAFTDSSLVSALLSGLAAVLYLLTAYPLRWPPQVNALRYEVIVPALVFGCAALLAAAIPMGRSSWLPLTVPVAVIVIYVLALRPFTQGNGGAVER</sequence>
<dbReference type="Proteomes" id="UP000045782">
    <property type="component" value="Unassembled WGS sequence"/>
</dbReference>
<proteinExistence type="predicted"/>
<name>A0A0U0ZWL6_9MYCO</name>
<feature type="transmembrane region" description="Helical" evidence="1">
    <location>
        <begin position="32"/>
        <end position="54"/>
    </location>
</feature>
<gene>
    <name evidence="2" type="ORF">ERS075579_05029</name>
</gene>
<evidence type="ECO:0000256" key="1">
    <source>
        <dbReference type="SAM" id="Phobius"/>
    </source>
</evidence>
<keyword evidence="1 2" id="KW-0812">Transmembrane</keyword>
<protein>
    <submittedName>
        <fullName evidence="2">Putative transmembrane protein</fullName>
    </submittedName>
</protein>
<keyword evidence="1" id="KW-0472">Membrane</keyword>
<feature type="transmembrane region" description="Helical" evidence="1">
    <location>
        <begin position="118"/>
        <end position="138"/>
    </location>
</feature>
<keyword evidence="1" id="KW-1133">Transmembrane helix</keyword>
<feature type="transmembrane region" description="Helical" evidence="1">
    <location>
        <begin position="94"/>
        <end position="111"/>
    </location>
</feature>
<dbReference type="RefSeq" id="WP_016893613.1">
    <property type="nucleotide sequence ID" value="NZ_CSVC01000029.1"/>
</dbReference>
<dbReference type="AlphaFoldDB" id="A0A0U0ZWL6"/>
<accession>A0A0U0ZWL6</accession>
<reference evidence="2 3" key="1">
    <citation type="submission" date="2015-03" db="EMBL/GenBank/DDBJ databases">
        <authorList>
            <person name="Murphy D."/>
        </authorList>
    </citation>
    <scope>NUCLEOTIDE SEQUENCE [LARGE SCALE GENOMIC DNA]</scope>
    <source>
        <strain evidence="2 3">PAP088</strain>
    </source>
</reference>
<dbReference type="EMBL" id="CSWP01000013">
    <property type="protein sequence ID" value="CPV71511.1"/>
    <property type="molecule type" value="Genomic_DNA"/>
</dbReference>